<organism evidence="7 8">
    <name type="scientific">Neolecta irregularis (strain DAH-3)</name>
    <dbReference type="NCBI Taxonomy" id="1198029"/>
    <lineage>
        <taxon>Eukaryota</taxon>
        <taxon>Fungi</taxon>
        <taxon>Dikarya</taxon>
        <taxon>Ascomycota</taxon>
        <taxon>Taphrinomycotina</taxon>
        <taxon>Neolectales</taxon>
        <taxon>Neolectaceae</taxon>
        <taxon>Neolecta</taxon>
    </lineage>
</organism>
<sequence length="969" mass="108870">MQQNPSTIHRPFSSLNQLYEFISSRKAKRLLKCVVAYLCILILAVVPSTIHRLGRYLYIGHVVIIYLHPGRTIGTMLDQVAFTGFGILSGLGISYVGCILNALANKRGIRGEWIVFNLVILVSFVHGYLRSRSLKYASGAILMNTLCILALTTNIYGKTFPKGQFQQIVYPSLLAIAVALFCNIAIFPEQSTSKLGNVLIKNFQRAQESLSASTDVLLHRGSSEVPSDPEEVLGFLLERKTQLQQAFVSFQNVYHDSIYEFSYSCLSVRDMKYIKSELRPLVARISSLVGACKAAQIMLSCVKKSDGRPESRGTSFQSTLKRLENPLLTLKTSMNDSLDAISNAIGLLYNVKIQEGSTRVIPPQNLIKSLSGQAISLGNSIYDFDQTSQGALKALAMNTVSDIWTREEISLLSSFIVNIREASIHIIHCVKQTEDLAFRYMERKGRASIWLPHSERLVPPHIHKSKDQSRPTSSSTMGQRSLYDHQNSLGVEDWSWDVQKALTKESWGRLYRMSIWIDDIWRKLSESNNVKFGLKIMIGVSLLIWPVFVPQWNSWCETNKEIVQWASIGLIVVIDTSMGQTTTSYAYRACGTFLGGLYGWAVSSIHHGNPYVLTTLIGIACHRTDSVELNVPKFQIPALIFNITMALVALPSYSQSTSTSARDFFIRRSVGIATGGLFSILLHFFLFPVRARDKLIAEIGHCLSNICKMEDFLISSLMERDGSFTPVGLRPYNSANKKAIMSLTKASALLIATRTEPRVKAPFPSKEFEQIVYTLRKIIENFDNIIQFRLSYRLPSNDASRILLMAERKEVAGCVILSLYVSREALLTKIPLPQWLPSVRTSHQRLLEGVRQRTRSETDSPMDDEEMSKLRNICWNATTGIFEEIIEYIEELLGLVRSLVGDHELCAPPLTRPITPQSIHSRSRTMPTLARIQTLDDRPGSGITRSYSHSGSIEVMHRVQSRKLSMIKQ</sequence>
<feature type="transmembrane region" description="Helical" evidence="5">
    <location>
        <begin position="110"/>
        <end position="129"/>
    </location>
</feature>
<dbReference type="InterPro" id="IPR018823">
    <property type="entry name" value="ArAE_2_N"/>
</dbReference>
<comment type="subcellular location">
    <subcellularLocation>
        <location evidence="1">Membrane</location>
        <topology evidence="1">Multi-pass membrane protein</topology>
    </subcellularLocation>
</comment>
<dbReference type="GO" id="GO:0015743">
    <property type="term" value="P:malate transport"/>
    <property type="evidence" value="ECO:0007669"/>
    <property type="project" value="InterPro"/>
</dbReference>
<evidence type="ECO:0000256" key="3">
    <source>
        <dbReference type="ARBA" id="ARBA00022989"/>
    </source>
</evidence>
<feature type="transmembrane region" description="Helical" evidence="5">
    <location>
        <begin position="665"/>
        <end position="686"/>
    </location>
</feature>
<dbReference type="PANTHER" id="PTHR47804">
    <property type="entry name" value="60S RIBOSOMAL PROTEIN L19"/>
    <property type="match status" value="1"/>
</dbReference>
<feature type="transmembrane region" description="Helical" evidence="5">
    <location>
        <begin position="80"/>
        <end position="104"/>
    </location>
</feature>
<evidence type="ECO:0000256" key="2">
    <source>
        <dbReference type="ARBA" id="ARBA00022692"/>
    </source>
</evidence>
<dbReference type="EMBL" id="LXFE01000332">
    <property type="protein sequence ID" value="OLL25685.1"/>
    <property type="molecule type" value="Genomic_DNA"/>
</dbReference>
<keyword evidence="8" id="KW-1185">Reference proteome</keyword>
<dbReference type="PRINTS" id="PR02047">
    <property type="entry name" value="BREFELDNASP4"/>
</dbReference>
<keyword evidence="3 5" id="KW-1133">Transmembrane helix</keyword>
<feature type="domain" description="Putative ER transporter 6TM N-terminal" evidence="6">
    <location>
        <begin position="114"/>
        <end position="308"/>
    </location>
</feature>
<dbReference type="Pfam" id="PF11744">
    <property type="entry name" value="ALMT"/>
    <property type="match status" value="1"/>
</dbReference>
<dbReference type="OrthoDB" id="68611at2759"/>
<dbReference type="PANTHER" id="PTHR47804:SF4">
    <property type="entry name" value="AFR661WP"/>
    <property type="match status" value="1"/>
</dbReference>
<evidence type="ECO:0000313" key="8">
    <source>
        <dbReference type="Proteomes" id="UP000186594"/>
    </source>
</evidence>
<evidence type="ECO:0000313" key="7">
    <source>
        <dbReference type="EMBL" id="OLL25685.1"/>
    </source>
</evidence>
<dbReference type="Proteomes" id="UP000186594">
    <property type="component" value="Unassembled WGS sequence"/>
</dbReference>
<proteinExistence type="predicted"/>
<name>A0A1U7LSN8_NEOID</name>
<dbReference type="Pfam" id="PF10337">
    <property type="entry name" value="ArAE_2_N"/>
    <property type="match status" value="1"/>
</dbReference>
<evidence type="ECO:0000256" key="4">
    <source>
        <dbReference type="ARBA" id="ARBA00023136"/>
    </source>
</evidence>
<dbReference type="AlphaFoldDB" id="A0A1U7LSN8"/>
<dbReference type="OMA" id="VTWPAFV"/>
<feature type="transmembrane region" description="Helical" evidence="5">
    <location>
        <begin position="634"/>
        <end position="653"/>
    </location>
</feature>
<feature type="transmembrane region" description="Helical" evidence="5">
    <location>
        <begin position="136"/>
        <end position="156"/>
    </location>
</feature>
<evidence type="ECO:0000256" key="1">
    <source>
        <dbReference type="ARBA" id="ARBA00004141"/>
    </source>
</evidence>
<accession>A0A1U7LSN8</accession>
<keyword evidence="4 5" id="KW-0472">Membrane</keyword>
<feature type="transmembrane region" description="Helical" evidence="5">
    <location>
        <begin position="30"/>
        <end position="50"/>
    </location>
</feature>
<dbReference type="InterPro" id="IPR052430">
    <property type="entry name" value="IVT-Associated"/>
</dbReference>
<dbReference type="InterPro" id="IPR020966">
    <property type="entry name" value="ALMT"/>
</dbReference>
<evidence type="ECO:0000259" key="6">
    <source>
        <dbReference type="Pfam" id="PF10337"/>
    </source>
</evidence>
<evidence type="ECO:0000256" key="5">
    <source>
        <dbReference type="SAM" id="Phobius"/>
    </source>
</evidence>
<dbReference type="STRING" id="1198029.A0A1U7LSN8"/>
<gene>
    <name evidence="7" type="ORF">NEOLI_000868</name>
</gene>
<comment type="caution">
    <text evidence="7">The sequence shown here is derived from an EMBL/GenBank/DDBJ whole genome shotgun (WGS) entry which is preliminary data.</text>
</comment>
<protein>
    <submittedName>
        <fullName evidence="7">Putative membrane protein</fullName>
    </submittedName>
</protein>
<reference evidence="7 8" key="1">
    <citation type="submission" date="2016-04" db="EMBL/GenBank/DDBJ databases">
        <title>Evolutionary innovation and constraint leading to complex multicellularity in the Ascomycota.</title>
        <authorList>
            <person name="Cisse O."/>
            <person name="Nguyen A."/>
            <person name="Hewitt D.A."/>
            <person name="Jedd G."/>
            <person name="Stajich J.E."/>
        </authorList>
    </citation>
    <scope>NUCLEOTIDE SEQUENCE [LARGE SCALE GENOMIC DNA]</scope>
    <source>
        <strain evidence="7 8">DAH-3</strain>
    </source>
</reference>
<dbReference type="InterPro" id="IPR023244">
    <property type="entry name" value="Brefeldin_A-sensitivity_4"/>
</dbReference>
<feature type="transmembrane region" description="Helical" evidence="5">
    <location>
        <begin position="168"/>
        <end position="187"/>
    </location>
</feature>
<keyword evidence="2 5" id="KW-0812">Transmembrane</keyword>
<dbReference type="GO" id="GO:0016020">
    <property type="term" value="C:membrane"/>
    <property type="evidence" value="ECO:0007669"/>
    <property type="project" value="UniProtKB-SubCell"/>
</dbReference>